<keyword evidence="3" id="KW-0611">Plant defense</keyword>
<evidence type="ECO:0000256" key="1">
    <source>
        <dbReference type="ARBA" id="ARBA00022737"/>
    </source>
</evidence>
<dbReference type="EMBL" id="QGNW01000345">
    <property type="protein sequence ID" value="RVW75548.1"/>
    <property type="molecule type" value="Genomic_DNA"/>
</dbReference>
<organism evidence="5 6">
    <name type="scientific">Vitis vinifera</name>
    <name type="common">Grape</name>
    <dbReference type="NCBI Taxonomy" id="29760"/>
    <lineage>
        <taxon>Eukaryota</taxon>
        <taxon>Viridiplantae</taxon>
        <taxon>Streptophyta</taxon>
        <taxon>Embryophyta</taxon>
        <taxon>Tracheophyta</taxon>
        <taxon>Spermatophyta</taxon>
        <taxon>Magnoliopsida</taxon>
        <taxon>eudicotyledons</taxon>
        <taxon>Gunneridae</taxon>
        <taxon>Pentapetalae</taxon>
        <taxon>rosids</taxon>
        <taxon>Vitales</taxon>
        <taxon>Vitaceae</taxon>
        <taxon>Viteae</taxon>
        <taxon>Vitis</taxon>
    </lineage>
</organism>
<protein>
    <recommendedName>
        <fullName evidence="4">Disease resistance N-terminal domain-containing protein</fullName>
    </recommendedName>
</protein>
<evidence type="ECO:0000313" key="6">
    <source>
        <dbReference type="Proteomes" id="UP000288805"/>
    </source>
</evidence>
<evidence type="ECO:0000313" key="5">
    <source>
        <dbReference type="EMBL" id="RVW75548.1"/>
    </source>
</evidence>
<dbReference type="AlphaFoldDB" id="A0A438GTQ3"/>
<dbReference type="Proteomes" id="UP000288805">
    <property type="component" value="Unassembled WGS sequence"/>
</dbReference>
<dbReference type="Pfam" id="PF18052">
    <property type="entry name" value="Rx_N"/>
    <property type="match status" value="1"/>
</dbReference>
<proteinExistence type="predicted"/>
<evidence type="ECO:0000259" key="4">
    <source>
        <dbReference type="Pfam" id="PF18052"/>
    </source>
</evidence>
<dbReference type="InterPro" id="IPR041118">
    <property type="entry name" value="Rx_N"/>
</dbReference>
<feature type="domain" description="Disease resistance N-terminal" evidence="4">
    <location>
        <begin position="10"/>
        <end position="85"/>
    </location>
</feature>
<sequence>MAEQVPFSIVEHILMKLGSKAFQKILSMYGLPKEPAKLKEKLDTVRAVLLDAEEKQLKSHAIQHWVQRLKLFMYDADDFLDDMATIICSEED</sequence>
<comment type="caution">
    <text evidence="5">The sequence shown here is derived from an EMBL/GenBank/DDBJ whole genome shotgun (WGS) entry which is preliminary data.</text>
</comment>
<evidence type="ECO:0000256" key="2">
    <source>
        <dbReference type="ARBA" id="ARBA00022741"/>
    </source>
</evidence>
<name>A0A438GTQ3_VITVI</name>
<dbReference type="GO" id="GO:0000166">
    <property type="term" value="F:nucleotide binding"/>
    <property type="evidence" value="ECO:0007669"/>
    <property type="project" value="UniProtKB-KW"/>
</dbReference>
<keyword evidence="1" id="KW-0677">Repeat</keyword>
<reference evidence="5 6" key="1">
    <citation type="journal article" date="2018" name="PLoS Genet.">
        <title>Population sequencing reveals clonal diversity and ancestral inbreeding in the grapevine cultivar Chardonnay.</title>
        <authorList>
            <person name="Roach M.J."/>
            <person name="Johnson D.L."/>
            <person name="Bohlmann J."/>
            <person name="van Vuuren H.J."/>
            <person name="Jones S.J."/>
            <person name="Pretorius I.S."/>
            <person name="Schmidt S.A."/>
            <person name="Borneman A.R."/>
        </authorList>
    </citation>
    <scope>NUCLEOTIDE SEQUENCE [LARGE SCALE GENOMIC DNA]</scope>
    <source>
        <strain evidence="6">cv. Chardonnay</strain>
        <tissue evidence="5">Leaf</tissue>
    </source>
</reference>
<gene>
    <name evidence="5" type="ORF">CK203_056458</name>
</gene>
<evidence type="ECO:0000256" key="3">
    <source>
        <dbReference type="ARBA" id="ARBA00022821"/>
    </source>
</evidence>
<accession>A0A438GTQ3</accession>
<dbReference type="Gene3D" id="1.20.5.4130">
    <property type="match status" value="1"/>
</dbReference>
<keyword evidence="2" id="KW-0547">Nucleotide-binding</keyword>
<dbReference type="GO" id="GO:0006952">
    <property type="term" value="P:defense response"/>
    <property type="evidence" value="ECO:0007669"/>
    <property type="project" value="UniProtKB-KW"/>
</dbReference>